<dbReference type="InterPro" id="IPR004274">
    <property type="entry name" value="FCP1_dom"/>
</dbReference>
<dbReference type="Pfam" id="PF03031">
    <property type="entry name" value="NIF"/>
    <property type="match status" value="1"/>
</dbReference>
<dbReference type="InterPro" id="IPR036412">
    <property type="entry name" value="HAD-like_sf"/>
</dbReference>
<sequence length="263" mass="30934">MFKTSSSHDFSWFFFIFGTKPTWLALGILFLGTLVRPYAEAPFKCLLHMIFKTICKMMIKYFDYNPVKPKRRLLHVNKKILIVDLRALVHLEFVRCTCKPRESGLCGVPFDFEIEVPDYEFTLQVYKRPFLDHFLESVSKMYSLVIYTEERSSYAMTVLDYLDADRHILERRLLCYRISLLYSGPKSVYISLGFPHLKEFLLVDATTLGCCNHIYIKKYTVGEWDMRLLYLLTVLDCLRFVQDVDAVLKSSKLLAWCCLKCLK</sequence>
<dbReference type="InterPro" id="IPR050365">
    <property type="entry name" value="TIM50"/>
</dbReference>
<organism evidence="3 4">
    <name type="scientific">Drosophila madeirensis</name>
    <name type="common">Fruit fly</name>
    <dbReference type="NCBI Taxonomy" id="30013"/>
    <lineage>
        <taxon>Eukaryota</taxon>
        <taxon>Metazoa</taxon>
        <taxon>Ecdysozoa</taxon>
        <taxon>Arthropoda</taxon>
        <taxon>Hexapoda</taxon>
        <taxon>Insecta</taxon>
        <taxon>Pterygota</taxon>
        <taxon>Neoptera</taxon>
        <taxon>Endopterygota</taxon>
        <taxon>Diptera</taxon>
        <taxon>Brachycera</taxon>
        <taxon>Muscomorpha</taxon>
        <taxon>Ephydroidea</taxon>
        <taxon>Drosophilidae</taxon>
        <taxon>Drosophila</taxon>
        <taxon>Sophophora</taxon>
    </lineage>
</organism>
<comment type="similarity">
    <text evidence="1">Belongs to the TIM50 family.</text>
</comment>
<dbReference type="GO" id="GO:0005744">
    <property type="term" value="C:TIM23 mitochondrial import inner membrane translocase complex"/>
    <property type="evidence" value="ECO:0007669"/>
    <property type="project" value="UniProtKB-UniRule"/>
</dbReference>
<comment type="function">
    <text evidence="1">Essential component of the TIM23 complex, a complex that mediates the translocation of transit peptide-containing proteins across the mitochondrial inner membrane.</text>
</comment>
<feature type="domain" description="FCP1 homology" evidence="2">
    <location>
        <begin position="74"/>
        <end position="263"/>
    </location>
</feature>
<dbReference type="GO" id="GO:0015031">
    <property type="term" value="P:protein transport"/>
    <property type="evidence" value="ECO:0007669"/>
    <property type="project" value="UniProtKB-KW"/>
</dbReference>
<dbReference type="InterPro" id="IPR023214">
    <property type="entry name" value="HAD_sf"/>
</dbReference>
<keyword evidence="1" id="KW-1133">Transmembrane helix</keyword>
<evidence type="ECO:0000313" key="4">
    <source>
        <dbReference type="Proteomes" id="UP001500889"/>
    </source>
</evidence>
<accession>A0AAU9FR41</accession>
<evidence type="ECO:0000259" key="2">
    <source>
        <dbReference type="PROSITE" id="PS50969"/>
    </source>
</evidence>
<keyword evidence="1" id="KW-0472">Membrane</keyword>
<reference evidence="3 4" key="1">
    <citation type="submission" date="2024-02" db="EMBL/GenBank/DDBJ databases">
        <title>A chromosome-level genome assembly of Drosophila madeirensis, a fruit fly species endemic to Madeira island.</title>
        <authorList>
            <person name="Tomihara K."/>
            <person name="Llopart A."/>
            <person name="Yamamoto D."/>
        </authorList>
    </citation>
    <scope>NUCLEOTIDE SEQUENCE [LARGE SCALE GENOMIC DNA]</scope>
    <source>
        <strain evidence="3 4">RF1</strain>
    </source>
</reference>
<comment type="subunit">
    <text evidence="1">Component of the TIM23 complex.</text>
</comment>
<keyword evidence="1" id="KW-0811">Translocation</keyword>
<evidence type="ECO:0000313" key="3">
    <source>
        <dbReference type="EMBL" id="BFF98167.1"/>
    </source>
</evidence>
<dbReference type="EMBL" id="AP029265">
    <property type="protein sequence ID" value="BFF98167.1"/>
    <property type="molecule type" value="Genomic_DNA"/>
</dbReference>
<keyword evidence="1" id="KW-0812">Transmembrane</keyword>
<gene>
    <name evidence="3" type="ORF">DMAD_06408</name>
</gene>
<dbReference type="Proteomes" id="UP001500889">
    <property type="component" value="Chromosome J"/>
</dbReference>
<name>A0AAU9FR41_DROMD</name>
<dbReference type="SUPFAM" id="SSF56784">
    <property type="entry name" value="HAD-like"/>
    <property type="match status" value="1"/>
</dbReference>
<dbReference type="AlphaFoldDB" id="A0AAU9FR41"/>
<proteinExistence type="inferred from homology"/>
<keyword evidence="1" id="KW-0813">Transport</keyword>
<comment type="subcellular location">
    <subcellularLocation>
        <location evidence="1">Mitochondrion inner membrane</location>
        <topology evidence="1">Single-pass membrane protein</topology>
    </subcellularLocation>
</comment>
<keyword evidence="4" id="KW-1185">Reference proteome</keyword>
<dbReference type="PROSITE" id="PS50969">
    <property type="entry name" value="FCP1"/>
    <property type="match status" value="1"/>
</dbReference>
<protein>
    <recommendedName>
        <fullName evidence="1">Mitochondrial import inner membrane translocase subunit TIM50</fullName>
    </recommendedName>
</protein>
<keyword evidence="1" id="KW-0496">Mitochondrion</keyword>
<dbReference type="SMART" id="SM00577">
    <property type="entry name" value="CPDc"/>
    <property type="match status" value="1"/>
</dbReference>
<feature type="transmembrane region" description="Helical" evidence="1">
    <location>
        <begin position="12"/>
        <end position="35"/>
    </location>
</feature>
<dbReference type="Gene3D" id="3.40.50.1000">
    <property type="entry name" value="HAD superfamily/HAD-like"/>
    <property type="match status" value="1"/>
</dbReference>
<dbReference type="PANTHER" id="PTHR12210">
    <property type="entry name" value="DULLARD PROTEIN PHOSPHATASE"/>
    <property type="match status" value="1"/>
</dbReference>
<evidence type="ECO:0000256" key="1">
    <source>
        <dbReference type="RuleBase" id="RU365079"/>
    </source>
</evidence>
<keyword evidence="1" id="KW-0809">Transit peptide</keyword>
<keyword evidence="1" id="KW-0653">Protein transport</keyword>